<comment type="caution">
    <text evidence="2">The sequence shown here is derived from an EMBL/GenBank/DDBJ whole genome shotgun (WGS) entry which is preliminary data.</text>
</comment>
<name>A0A2T2WYA3_9FIRM</name>
<evidence type="ECO:0000313" key="2">
    <source>
        <dbReference type="EMBL" id="PSR27215.1"/>
    </source>
</evidence>
<evidence type="ECO:0000313" key="3">
    <source>
        <dbReference type="Proteomes" id="UP000242699"/>
    </source>
</evidence>
<dbReference type="EMBL" id="PXYT01000028">
    <property type="protein sequence ID" value="PSR27215.1"/>
    <property type="molecule type" value="Genomic_DNA"/>
</dbReference>
<keyword evidence="1" id="KW-0812">Transmembrane</keyword>
<feature type="transmembrane region" description="Helical" evidence="1">
    <location>
        <begin position="25"/>
        <end position="47"/>
    </location>
</feature>
<sequence length="73" mass="8262">MRIQDLIWPAVGIALDMIIWRQRQWPLPVVYGLCAVILGGGFALAGIRVESKSLPEWVGIIAVFVFRPKRYLP</sequence>
<reference evidence="2 3" key="1">
    <citation type="journal article" date="2014" name="BMC Genomics">
        <title>Comparison of environmental and isolate Sulfobacillus genomes reveals diverse carbon, sulfur, nitrogen, and hydrogen metabolisms.</title>
        <authorList>
            <person name="Justice N.B."/>
            <person name="Norman A."/>
            <person name="Brown C.T."/>
            <person name="Singh A."/>
            <person name="Thomas B.C."/>
            <person name="Banfield J.F."/>
        </authorList>
    </citation>
    <scope>NUCLEOTIDE SEQUENCE [LARGE SCALE GENOMIC DNA]</scope>
    <source>
        <strain evidence="2">AMDSBA1</strain>
    </source>
</reference>
<dbReference type="AlphaFoldDB" id="A0A2T2WYA3"/>
<protein>
    <submittedName>
        <fullName evidence="2">Uncharacterized protein</fullName>
    </submittedName>
</protein>
<proteinExistence type="predicted"/>
<keyword evidence="1" id="KW-1133">Transmembrane helix</keyword>
<dbReference type="Proteomes" id="UP000242699">
    <property type="component" value="Unassembled WGS sequence"/>
</dbReference>
<gene>
    <name evidence="2" type="ORF">C7B43_12205</name>
</gene>
<organism evidence="2 3">
    <name type="scientific">Sulfobacillus benefaciens</name>
    <dbReference type="NCBI Taxonomy" id="453960"/>
    <lineage>
        <taxon>Bacteria</taxon>
        <taxon>Bacillati</taxon>
        <taxon>Bacillota</taxon>
        <taxon>Clostridia</taxon>
        <taxon>Eubacteriales</taxon>
        <taxon>Clostridiales Family XVII. Incertae Sedis</taxon>
        <taxon>Sulfobacillus</taxon>
    </lineage>
</organism>
<evidence type="ECO:0000256" key="1">
    <source>
        <dbReference type="SAM" id="Phobius"/>
    </source>
</evidence>
<accession>A0A2T2WYA3</accession>
<keyword evidence="1" id="KW-0472">Membrane</keyword>